<dbReference type="WBParaSite" id="TCONS_00000806.p1">
    <property type="protein sequence ID" value="TCONS_00000806.p1"/>
    <property type="gene ID" value="XLOC_000777"/>
</dbReference>
<dbReference type="Gene3D" id="1.25.40.10">
    <property type="entry name" value="Tetratricopeptide repeat domain"/>
    <property type="match status" value="1"/>
</dbReference>
<dbReference type="GO" id="GO:0005876">
    <property type="term" value="C:spindle microtubule"/>
    <property type="evidence" value="ECO:0007669"/>
    <property type="project" value="TreeGrafter"/>
</dbReference>
<dbReference type="PANTHER" id="PTHR16056">
    <property type="entry name" value="REGULATOR OF MICROTUBULE DYNAMICS PROTEIN"/>
    <property type="match status" value="1"/>
</dbReference>
<keyword evidence="4" id="KW-0802">TPR repeat</keyword>
<keyword evidence="5" id="KW-1185">Reference proteome</keyword>
<feature type="repeat" description="TPR" evidence="4">
    <location>
        <begin position="170"/>
        <end position="203"/>
    </location>
</feature>
<dbReference type="Pfam" id="PF13181">
    <property type="entry name" value="TPR_8"/>
    <property type="match status" value="2"/>
</dbReference>
<evidence type="ECO:0000256" key="4">
    <source>
        <dbReference type="PROSITE-ProRule" id="PRU00339"/>
    </source>
</evidence>
<name>A0A0K0EHB5_STRER</name>
<dbReference type="PROSITE" id="PS50005">
    <property type="entry name" value="TPR"/>
    <property type="match status" value="1"/>
</dbReference>
<keyword evidence="2" id="KW-0963">Cytoplasm</keyword>
<sequence length="268" mass="30137">MFRRVFQSVGKLTAGLASVQIAATAVALTDKELSKKPDWYQNAVKAVESAVKDLSRKGFIESRETLAHAEDALQRVLDLNNVEILWRYARILAEKAELSHCKHEKDELLHEAKKHIKKALDIEPAAGISGLHKWAGIILTKLGELDKKNMDNESVKAHLKKATELDSQDAFAFYLYGVHLYKMKDYKEAAEAFKKAESIKKGFSPANKYYLGLALSELGKEKESIESLKEAMTLPSKFGFEGVAKSKAKGVLRTKFKFSEKEVEIKEY</sequence>
<protein>
    <submittedName>
        <fullName evidence="6">TPR_REGION domain-containing protein</fullName>
    </submittedName>
</protein>
<dbReference type="WBParaSite" id="SSTP_0000887100.1">
    <property type="protein sequence ID" value="SSTP_0000887100.1"/>
    <property type="gene ID" value="SSTP_0000887100"/>
</dbReference>
<proteinExistence type="predicted"/>
<evidence type="ECO:0000256" key="2">
    <source>
        <dbReference type="ARBA" id="ARBA00022490"/>
    </source>
</evidence>
<dbReference type="GO" id="GO:0008017">
    <property type="term" value="F:microtubule binding"/>
    <property type="evidence" value="ECO:0007669"/>
    <property type="project" value="TreeGrafter"/>
</dbReference>
<organism evidence="6">
    <name type="scientific">Strongyloides stercoralis</name>
    <name type="common">Threadworm</name>
    <dbReference type="NCBI Taxonomy" id="6248"/>
    <lineage>
        <taxon>Eukaryota</taxon>
        <taxon>Metazoa</taxon>
        <taxon>Ecdysozoa</taxon>
        <taxon>Nematoda</taxon>
        <taxon>Chromadorea</taxon>
        <taxon>Rhabditida</taxon>
        <taxon>Tylenchina</taxon>
        <taxon>Panagrolaimomorpha</taxon>
        <taxon>Strongyloidoidea</taxon>
        <taxon>Strongyloididae</taxon>
        <taxon>Strongyloides</taxon>
    </lineage>
</organism>
<evidence type="ECO:0000256" key="1">
    <source>
        <dbReference type="ARBA" id="ARBA00004245"/>
    </source>
</evidence>
<evidence type="ECO:0000313" key="5">
    <source>
        <dbReference type="Proteomes" id="UP000035681"/>
    </source>
</evidence>
<dbReference type="GO" id="GO:0097431">
    <property type="term" value="C:mitotic spindle pole"/>
    <property type="evidence" value="ECO:0007669"/>
    <property type="project" value="TreeGrafter"/>
</dbReference>
<dbReference type="SMART" id="SM00028">
    <property type="entry name" value="TPR"/>
    <property type="match status" value="3"/>
</dbReference>
<keyword evidence="3" id="KW-0206">Cytoskeleton</keyword>
<dbReference type="AlphaFoldDB" id="A0A0K0EHB5"/>
<evidence type="ECO:0000313" key="6">
    <source>
        <dbReference type="WBParaSite" id="SSTP_0000887100.1"/>
    </source>
</evidence>
<accession>A0A0K0EHB5</accession>
<reference evidence="6" key="1">
    <citation type="submission" date="2015-08" db="UniProtKB">
        <authorList>
            <consortium name="WormBaseParasite"/>
        </authorList>
    </citation>
    <scope>IDENTIFICATION</scope>
</reference>
<evidence type="ECO:0000256" key="3">
    <source>
        <dbReference type="ARBA" id="ARBA00023212"/>
    </source>
</evidence>
<comment type="subcellular location">
    <subcellularLocation>
        <location evidence="1">Cytoplasm</location>
        <location evidence="1">Cytoskeleton</location>
    </subcellularLocation>
</comment>
<dbReference type="SUPFAM" id="SSF48452">
    <property type="entry name" value="TPR-like"/>
    <property type="match status" value="1"/>
</dbReference>
<dbReference type="PANTHER" id="PTHR16056:SF16">
    <property type="entry name" value="REGULATOR OF MICROTUBULE DYNAMICS PROTEIN 1"/>
    <property type="match status" value="1"/>
</dbReference>
<dbReference type="GO" id="GO:0005737">
    <property type="term" value="C:cytoplasm"/>
    <property type="evidence" value="ECO:0007669"/>
    <property type="project" value="TreeGrafter"/>
</dbReference>
<dbReference type="InterPro" id="IPR019734">
    <property type="entry name" value="TPR_rpt"/>
</dbReference>
<dbReference type="InterPro" id="IPR011990">
    <property type="entry name" value="TPR-like_helical_dom_sf"/>
</dbReference>
<dbReference type="Proteomes" id="UP000035681">
    <property type="component" value="Unplaced"/>
</dbReference>